<evidence type="ECO:0000313" key="2">
    <source>
        <dbReference type="EMBL" id="KAF4399461.1"/>
    </source>
</evidence>
<keyword evidence="3" id="KW-1185">Reference proteome</keyword>
<evidence type="ECO:0000256" key="1">
    <source>
        <dbReference type="SAM" id="Phobius"/>
    </source>
</evidence>
<name>A0A7J6HXC8_CANSA</name>
<evidence type="ECO:0000313" key="3">
    <source>
        <dbReference type="Proteomes" id="UP000583929"/>
    </source>
</evidence>
<comment type="caution">
    <text evidence="2">The sequence shown here is derived from an EMBL/GenBank/DDBJ whole genome shotgun (WGS) entry which is preliminary data.</text>
</comment>
<keyword evidence="1" id="KW-0812">Transmembrane</keyword>
<feature type="transmembrane region" description="Helical" evidence="1">
    <location>
        <begin position="38"/>
        <end position="61"/>
    </location>
</feature>
<sequence length="65" mass="7459">MFIIEPLRHFFWVPPLNLTRLRVFPFSHPVFDANGQDYNVSLVILFAYAHGLTFATLAATLSHVK</sequence>
<proteinExistence type="predicted"/>
<organism evidence="2 3">
    <name type="scientific">Cannabis sativa</name>
    <name type="common">Hemp</name>
    <name type="synonym">Marijuana</name>
    <dbReference type="NCBI Taxonomy" id="3483"/>
    <lineage>
        <taxon>Eukaryota</taxon>
        <taxon>Viridiplantae</taxon>
        <taxon>Streptophyta</taxon>
        <taxon>Embryophyta</taxon>
        <taxon>Tracheophyta</taxon>
        <taxon>Spermatophyta</taxon>
        <taxon>Magnoliopsida</taxon>
        <taxon>eudicotyledons</taxon>
        <taxon>Gunneridae</taxon>
        <taxon>Pentapetalae</taxon>
        <taxon>rosids</taxon>
        <taxon>fabids</taxon>
        <taxon>Rosales</taxon>
        <taxon>Cannabaceae</taxon>
        <taxon>Cannabis</taxon>
    </lineage>
</organism>
<protein>
    <submittedName>
        <fullName evidence="2">Uncharacterized protein</fullName>
    </submittedName>
</protein>
<gene>
    <name evidence="2" type="ORF">G4B88_022544</name>
</gene>
<dbReference type="AlphaFoldDB" id="A0A7J6HXC8"/>
<keyword evidence="1" id="KW-1133">Transmembrane helix</keyword>
<reference evidence="2 3" key="1">
    <citation type="journal article" date="2020" name="bioRxiv">
        <title>Sequence and annotation of 42 cannabis genomes reveals extensive copy number variation in cannabinoid synthesis and pathogen resistance genes.</title>
        <authorList>
            <person name="Mckernan K.J."/>
            <person name="Helbert Y."/>
            <person name="Kane L.T."/>
            <person name="Ebling H."/>
            <person name="Zhang L."/>
            <person name="Liu B."/>
            <person name="Eaton Z."/>
            <person name="Mclaughlin S."/>
            <person name="Kingan S."/>
            <person name="Baybayan P."/>
            <person name="Concepcion G."/>
            <person name="Jordan M."/>
            <person name="Riva A."/>
            <person name="Barbazuk W."/>
            <person name="Harkins T."/>
        </authorList>
    </citation>
    <scope>NUCLEOTIDE SEQUENCE [LARGE SCALE GENOMIC DNA]</scope>
    <source>
        <strain evidence="3">cv. Jamaican Lion 4</strain>
        <tissue evidence="2">Leaf</tissue>
    </source>
</reference>
<accession>A0A7J6HXC8</accession>
<dbReference type="Proteomes" id="UP000583929">
    <property type="component" value="Unassembled WGS sequence"/>
</dbReference>
<dbReference type="EMBL" id="JAATIQ010000021">
    <property type="protein sequence ID" value="KAF4399461.1"/>
    <property type="molecule type" value="Genomic_DNA"/>
</dbReference>
<keyword evidence="1" id="KW-0472">Membrane</keyword>